<evidence type="ECO:0000313" key="4">
    <source>
        <dbReference type="EMBL" id="SHG57889.1"/>
    </source>
</evidence>
<gene>
    <name evidence="4" type="ORF">SAMN04488044_1110</name>
</gene>
<comment type="similarity">
    <text evidence="1">Belongs to the NAD(P)H dehydrogenase (quinone) family.</text>
</comment>
<dbReference type="Proteomes" id="UP000184211">
    <property type="component" value="Unassembled WGS sequence"/>
</dbReference>
<organism evidence="4 5">
    <name type="scientific">Cognatishimia maritima</name>
    <dbReference type="NCBI Taxonomy" id="870908"/>
    <lineage>
        <taxon>Bacteria</taxon>
        <taxon>Pseudomonadati</taxon>
        <taxon>Pseudomonadota</taxon>
        <taxon>Alphaproteobacteria</taxon>
        <taxon>Rhodobacterales</taxon>
        <taxon>Paracoccaceae</taxon>
        <taxon>Cognatishimia</taxon>
    </lineage>
</organism>
<protein>
    <submittedName>
        <fullName evidence="4">Putative NADPH-quinone reductase (Modulator of drug activity B)</fullName>
    </submittedName>
</protein>
<accession>A0A1M5KZF8</accession>
<dbReference type="AlphaFoldDB" id="A0A1M5KZF8"/>
<dbReference type="SUPFAM" id="SSF52218">
    <property type="entry name" value="Flavoproteins"/>
    <property type="match status" value="1"/>
</dbReference>
<evidence type="ECO:0000259" key="3">
    <source>
        <dbReference type="Pfam" id="PF02525"/>
    </source>
</evidence>
<keyword evidence="5" id="KW-1185">Reference proteome</keyword>
<dbReference type="RefSeq" id="WP_072791403.1">
    <property type="nucleotide sequence ID" value="NZ_FQWM01000001.1"/>
</dbReference>
<name>A0A1M5KZF8_9RHOB</name>
<dbReference type="PANTHER" id="PTHR10204">
    <property type="entry name" value="NAD P H OXIDOREDUCTASE-RELATED"/>
    <property type="match status" value="1"/>
</dbReference>
<evidence type="ECO:0000313" key="5">
    <source>
        <dbReference type="Proteomes" id="UP000184211"/>
    </source>
</evidence>
<dbReference type="InterPro" id="IPR003680">
    <property type="entry name" value="Flavodoxin_fold"/>
</dbReference>
<dbReference type="Gene3D" id="3.40.50.360">
    <property type="match status" value="1"/>
</dbReference>
<keyword evidence="2" id="KW-0560">Oxidoreductase</keyword>
<dbReference type="STRING" id="870908.SAMN04488044_1110"/>
<dbReference type="Pfam" id="PF02525">
    <property type="entry name" value="Flavodoxin_2"/>
    <property type="match status" value="1"/>
</dbReference>
<dbReference type="GO" id="GO:0005829">
    <property type="term" value="C:cytosol"/>
    <property type="evidence" value="ECO:0007669"/>
    <property type="project" value="TreeGrafter"/>
</dbReference>
<dbReference type="PANTHER" id="PTHR10204:SF34">
    <property type="entry name" value="NAD(P)H DEHYDROGENASE [QUINONE] 1 ISOFORM 1"/>
    <property type="match status" value="1"/>
</dbReference>
<dbReference type="EMBL" id="FQWM01000001">
    <property type="protein sequence ID" value="SHG57889.1"/>
    <property type="molecule type" value="Genomic_DNA"/>
</dbReference>
<sequence>MSTKRIFVLDGHPAESSLTRSLAETYAKKAKEEGHEVRLMHLRDMTFDMDFEFGSYKQIKPLEPDLQTFVENLEWSEHLVLATPMWWGGLPAKLKGLIDRSFLPGQMFDTRGKLPKPMFGGRTARVLLTSDSPGWYFRFFLKNALKWQLRRQVLGFIGLKTKITSFAQASHPKQGDVVRWLSTVSDLGARAA</sequence>
<reference evidence="5" key="1">
    <citation type="submission" date="2016-11" db="EMBL/GenBank/DDBJ databases">
        <authorList>
            <person name="Varghese N."/>
            <person name="Submissions S."/>
        </authorList>
    </citation>
    <scope>NUCLEOTIDE SEQUENCE [LARGE SCALE GENOMIC DNA]</scope>
    <source>
        <strain evidence="5">DSM 28223</strain>
    </source>
</reference>
<evidence type="ECO:0000256" key="1">
    <source>
        <dbReference type="ARBA" id="ARBA00006252"/>
    </source>
</evidence>
<dbReference type="OrthoDB" id="9798454at2"/>
<dbReference type="InterPro" id="IPR051545">
    <property type="entry name" value="NAD(P)H_dehydrogenase_qn"/>
</dbReference>
<dbReference type="GO" id="GO:0003955">
    <property type="term" value="F:NAD(P)H dehydrogenase (quinone) activity"/>
    <property type="evidence" value="ECO:0007669"/>
    <property type="project" value="TreeGrafter"/>
</dbReference>
<dbReference type="InterPro" id="IPR029039">
    <property type="entry name" value="Flavoprotein-like_sf"/>
</dbReference>
<proteinExistence type="inferred from homology"/>
<feature type="domain" description="Flavodoxin-like fold" evidence="3">
    <location>
        <begin position="4"/>
        <end position="161"/>
    </location>
</feature>
<evidence type="ECO:0000256" key="2">
    <source>
        <dbReference type="ARBA" id="ARBA00023002"/>
    </source>
</evidence>